<feature type="transmembrane region" description="Helical" evidence="2">
    <location>
        <begin position="17"/>
        <end position="39"/>
    </location>
</feature>
<evidence type="ECO:0000256" key="2">
    <source>
        <dbReference type="SAM" id="Phobius"/>
    </source>
</evidence>
<keyword evidence="4" id="KW-1185">Reference proteome</keyword>
<dbReference type="PANTHER" id="PTHR34980">
    <property type="entry name" value="INNER MEMBRANE PROTEIN-RELATED-RELATED"/>
    <property type="match status" value="1"/>
</dbReference>
<accession>A0ABS9CBI8</accession>
<feature type="region of interest" description="Disordered" evidence="1">
    <location>
        <begin position="125"/>
        <end position="147"/>
    </location>
</feature>
<keyword evidence="2" id="KW-0812">Transmembrane</keyword>
<proteinExistence type="predicted"/>
<protein>
    <submittedName>
        <fullName evidence="3">DUF805 domain-containing protein</fullName>
    </submittedName>
</protein>
<evidence type="ECO:0000313" key="4">
    <source>
        <dbReference type="Proteomes" id="UP001430374"/>
    </source>
</evidence>
<dbReference type="Proteomes" id="UP001430374">
    <property type="component" value="Unassembled WGS sequence"/>
</dbReference>
<evidence type="ECO:0000256" key="1">
    <source>
        <dbReference type="SAM" id="MobiDB-lite"/>
    </source>
</evidence>
<name>A0ABS9CBI8_9FLAO</name>
<keyword evidence="2" id="KW-0472">Membrane</keyword>
<dbReference type="Pfam" id="PF05656">
    <property type="entry name" value="DUF805"/>
    <property type="match status" value="1"/>
</dbReference>
<reference evidence="3" key="1">
    <citation type="submission" date="2021-08" db="EMBL/GenBank/DDBJ databases">
        <title>Complete genome sequence of Chryseobacterium sp strain PS-8.</title>
        <authorList>
            <person name="Das S.K."/>
        </authorList>
    </citation>
    <scope>NUCLEOTIDE SEQUENCE</scope>
    <source>
        <strain evidence="3">PS-8</strain>
    </source>
</reference>
<evidence type="ECO:0000313" key="3">
    <source>
        <dbReference type="EMBL" id="MCF2221082.1"/>
    </source>
</evidence>
<sequence>MNPPLFSYEGRMRRKTFFIRSIVLGIISLIIIFPVQVYYFNQLRDLSDLAASHDDVRQVQTESVIVTGILSIILSLFNLPNAVRRLHDIDKSGWWILIAFIPLIGGIWLMVYYFTAGTAGNNNHGTDPKVNTGSSGISQPTGRSVHW</sequence>
<feature type="transmembrane region" description="Helical" evidence="2">
    <location>
        <begin position="59"/>
        <end position="80"/>
    </location>
</feature>
<organism evidence="3 4">
    <name type="scientific">Chryseobacterium indicum</name>
    <dbReference type="NCBI Taxonomy" id="2766954"/>
    <lineage>
        <taxon>Bacteria</taxon>
        <taxon>Pseudomonadati</taxon>
        <taxon>Bacteroidota</taxon>
        <taxon>Flavobacteriia</taxon>
        <taxon>Flavobacteriales</taxon>
        <taxon>Weeksellaceae</taxon>
        <taxon>Chryseobacterium group</taxon>
        <taxon>Chryseobacterium</taxon>
    </lineage>
</organism>
<dbReference type="InterPro" id="IPR008523">
    <property type="entry name" value="DUF805"/>
</dbReference>
<feature type="transmembrane region" description="Helical" evidence="2">
    <location>
        <begin position="92"/>
        <end position="114"/>
    </location>
</feature>
<comment type="caution">
    <text evidence="3">The sequence shown here is derived from an EMBL/GenBank/DDBJ whole genome shotgun (WGS) entry which is preliminary data.</text>
</comment>
<dbReference type="EMBL" id="JACSGT010000002">
    <property type="protein sequence ID" value="MCF2221082.1"/>
    <property type="molecule type" value="Genomic_DNA"/>
</dbReference>
<dbReference type="RefSeq" id="WP_235132428.1">
    <property type="nucleotide sequence ID" value="NZ_JACSGT010000002.1"/>
</dbReference>
<keyword evidence="2" id="KW-1133">Transmembrane helix</keyword>
<gene>
    <name evidence="3" type="ORF">H9Q08_17485</name>
</gene>